<name>A0ABT1KY83_9ACTN</name>
<evidence type="ECO:0000313" key="3">
    <source>
        <dbReference type="EMBL" id="MCP3422231.1"/>
    </source>
</evidence>
<feature type="compositionally biased region" description="Basic and acidic residues" evidence="1">
    <location>
        <begin position="215"/>
        <end position="226"/>
    </location>
</feature>
<feature type="region of interest" description="Disordered" evidence="1">
    <location>
        <begin position="44"/>
        <end position="91"/>
    </location>
</feature>
<protein>
    <submittedName>
        <fullName evidence="3">Uncharacterized protein</fullName>
    </submittedName>
</protein>
<feature type="chain" id="PRO_5046900333" evidence="2">
    <location>
        <begin position="18"/>
        <end position="226"/>
    </location>
</feature>
<feature type="region of interest" description="Disordered" evidence="1">
    <location>
        <begin position="167"/>
        <end position="226"/>
    </location>
</feature>
<reference evidence="3 4" key="1">
    <citation type="submission" date="2022-06" db="EMBL/GenBank/DDBJ databases">
        <authorList>
            <person name="So Y."/>
        </authorList>
    </citation>
    <scope>NUCLEOTIDE SEQUENCE [LARGE SCALE GENOMIC DNA]</scope>
    <source>
        <strain evidence="3 4">STR3</strain>
    </source>
</reference>
<proteinExistence type="predicted"/>
<feature type="compositionally biased region" description="Basic residues" evidence="1">
    <location>
        <begin position="128"/>
        <end position="145"/>
    </location>
</feature>
<organism evidence="3 4">
    <name type="scientific">Nocardioides pinisoli</name>
    <dbReference type="NCBI Taxonomy" id="2950279"/>
    <lineage>
        <taxon>Bacteria</taxon>
        <taxon>Bacillati</taxon>
        <taxon>Actinomycetota</taxon>
        <taxon>Actinomycetes</taxon>
        <taxon>Propionibacteriales</taxon>
        <taxon>Nocardioidaceae</taxon>
        <taxon>Nocardioides</taxon>
    </lineage>
</organism>
<dbReference type="Proteomes" id="UP001204524">
    <property type="component" value="Unassembled WGS sequence"/>
</dbReference>
<keyword evidence="2" id="KW-0732">Signal</keyword>
<feature type="region of interest" description="Disordered" evidence="1">
    <location>
        <begin position="105"/>
        <end position="146"/>
    </location>
</feature>
<feature type="signal peptide" evidence="2">
    <location>
        <begin position="1"/>
        <end position="17"/>
    </location>
</feature>
<feature type="compositionally biased region" description="Low complexity" evidence="1">
    <location>
        <begin position="105"/>
        <end position="127"/>
    </location>
</feature>
<evidence type="ECO:0000313" key="4">
    <source>
        <dbReference type="Proteomes" id="UP001204524"/>
    </source>
</evidence>
<sequence length="226" mass="22410">MNPIRLVSGAVMLPAHAAAAVIGTSVGLASTGVRTTARVVGRAVEQVSRGGHAPSAPPAPWDADRRRTSVPTPAPPPAATPNPVPVTEAPATGAAPLDTLATEPATTTATTKAPAKAPAKKAPATKAPAKKAAKKTAKKAAKRAPSKQAAVLAPALGLSESEVEAVTGDDPVTPAGIPAAGEGVNPDTTETDLHQPGTEPLMDPATVKAVASESEVLRRGADTDKG</sequence>
<evidence type="ECO:0000256" key="1">
    <source>
        <dbReference type="SAM" id="MobiDB-lite"/>
    </source>
</evidence>
<comment type="caution">
    <text evidence="3">The sequence shown here is derived from an EMBL/GenBank/DDBJ whole genome shotgun (WGS) entry which is preliminary data.</text>
</comment>
<dbReference type="RefSeq" id="WP_254181434.1">
    <property type="nucleotide sequence ID" value="NZ_JANARS010000004.1"/>
</dbReference>
<evidence type="ECO:0000256" key="2">
    <source>
        <dbReference type="SAM" id="SignalP"/>
    </source>
</evidence>
<keyword evidence="4" id="KW-1185">Reference proteome</keyword>
<dbReference type="EMBL" id="JANARS010000004">
    <property type="protein sequence ID" value="MCP3422231.1"/>
    <property type="molecule type" value="Genomic_DNA"/>
</dbReference>
<accession>A0ABT1KY83</accession>
<gene>
    <name evidence="3" type="ORF">NCI01_10520</name>
</gene>
<feature type="compositionally biased region" description="Pro residues" evidence="1">
    <location>
        <begin position="72"/>
        <end position="84"/>
    </location>
</feature>